<comment type="caution">
    <text evidence="1">The sequence shown here is derived from an EMBL/GenBank/DDBJ whole genome shotgun (WGS) entry which is preliminary data.</text>
</comment>
<accession>T0SCJ6</accession>
<organism evidence="1 2">
    <name type="scientific">Lactococcus cremoris subsp. cremoris TIFN6</name>
    <dbReference type="NCBI Taxonomy" id="1234876"/>
    <lineage>
        <taxon>Bacteria</taxon>
        <taxon>Bacillati</taxon>
        <taxon>Bacillota</taxon>
        <taxon>Bacilli</taxon>
        <taxon>Lactobacillales</taxon>
        <taxon>Streptococcaceae</taxon>
        <taxon>Lactococcus</taxon>
        <taxon>Lactococcus cremoris subsp. cremoris</taxon>
    </lineage>
</organism>
<gene>
    <name evidence="1" type="ORF">LLT6_12835</name>
</gene>
<protein>
    <submittedName>
        <fullName evidence="1">Uncharacterized protein</fullName>
    </submittedName>
</protein>
<sequence length="40" mass="4713">MKNLEELIQLRKSNKFHNIGVNVESVIEIVKKSYYNFGET</sequence>
<name>T0SCJ6_LACLC</name>
<dbReference type="Proteomes" id="UP000015854">
    <property type="component" value="Unassembled WGS sequence"/>
</dbReference>
<proteinExistence type="predicted"/>
<dbReference type="PATRIC" id="fig|1234876.3.peg.1229"/>
<evidence type="ECO:0000313" key="1">
    <source>
        <dbReference type="EMBL" id="EQC56692.1"/>
    </source>
</evidence>
<evidence type="ECO:0000313" key="2">
    <source>
        <dbReference type="Proteomes" id="UP000015854"/>
    </source>
</evidence>
<dbReference type="EMBL" id="ATBB01000276">
    <property type="protein sequence ID" value="EQC56692.1"/>
    <property type="molecule type" value="Genomic_DNA"/>
</dbReference>
<reference evidence="1 2" key="1">
    <citation type="journal article" date="2013" name="ISME J.">
        <title>Multifactorial diversity sustains microbial community stability.</title>
        <authorList>
            <person name="Erkus O."/>
            <person name="de Jager V.C."/>
            <person name="Spus M."/>
            <person name="van Alen-Boerrigter I.J."/>
            <person name="van Rijswijck I.M."/>
            <person name="Hazelwood L."/>
            <person name="Janssen P.W."/>
            <person name="van Hijum S.A."/>
            <person name="Kleerebezem M."/>
            <person name="Smid E.J."/>
        </authorList>
    </citation>
    <scope>NUCLEOTIDE SEQUENCE [LARGE SCALE GENOMIC DNA]</scope>
    <source>
        <strain evidence="1 2">TIFN6</strain>
    </source>
</reference>
<dbReference type="AlphaFoldDB" id="T0SCJ6"/>